<dbReference type="AlphaFoldDB" id="A0A238ZHH3"/>
<sequence>MKTDPDILLTALSVLIDNHVIPAQQRWPGRREKLSDAELVCLALAQVLLGGA</sequence>
<dbReference type="Proteomes" id="UP000198348">
    <property type="component" value="Unassembled WGS sequence"/>
</dbReference>
<accession>A0A238ZHH3</accession>
<protein>
    <recommendedName>
        <fullName evidence="3">Transposase</fullName>
    </recommendedName>
</protein>
<evidence type="ECO:0008006" key="3">
    <source>
        <dbReference type="Google" id="ProtNLM"/>
    </source>
</evidence>
<keyword evidence="2" id="KW-1185">Reference proteome</keyword>
<name>A0A238ZHH3_9PSEU</name>
<evidence type="ECO:0000313" key="2">
    <source>
        <dbReference type="Proteomes" id="UP000198348"/>
    </source>
</evidence>
<dbReference type="EMBL" id="FZNW01000021">
    <property type="protein sequence ID" value="SNR82468.1"/>
    <property type="molecule type" value="Genomic_DNA"/>
</dbReference>
<evidence type="ECO:0000313" key="1">
    <source>
        <dbReference type="EMBL" id="SNR82468.1"/>
    </source>
</evidence>
<reference evidence="1 2" key="1">
    <citation type="submission" date="2017-06" db="EMBL/GenBank/DDBJ databases">
        <authorList>
            <person name="Kim H.J."/>
            <person name="Triplett B.A."/>
        </authorList>
    </citation>
    <scope>NUCLEOTIDE SEQUENCE [LARGE SCALE GENOMIC DNA]</scope>
    <source>
        <strain evidence="1 2">DSM 45207</strain>
    </source>
</reference>
<dbReference type="RefSeq" id="WP_176440037.1">
    <property type="nucleotide sequence ID" value="NZ_FZNW01000021.1"/>
</dbReference>
<gene>
    <name evidence="1" type="ORF">SAMN06265360_12155</name>
</gene>
<proteinExistence type="predicted"/>
<organism evidence="1 2">
    <name type="scientific">Haloechinothrix alba</name>
    <dbReference type="NCBI Taxonomy" id="664784"/>
    <lineage>
        <taxon>Bacteria</taxon>
        <taxon>Bacillati</taxon>
        <taxon>Actinomycetota</taxon>
        <taxon>Actinomycetes</taxon>
        <taxon>Pseudonocardiales</taxon>
        <taxon>Pseudonocardiaceae</taxon>
        <taxon>Haloechinothrix</taxon>
    </lineage>
</organism>